<keyword evidence="5" id="KW-1185">Reference proteome</keyword>
<reference evidence="4 5" key="1">
    <citation type="submission" date="2017-04" db="EMBL/GenBank/DDBJ databases">
        <authorList>
            <person name="Afonso C.L."/>
            <person name="Miller P.J."/>
            <person name="Scott M.A."/>
            <person name="Spackman E."/>
            <person name="Goraichik I."/>
            <person name="Dimitrov K.M."/>
            <person name="Suarez D.L."/>
            <person name="Swayne D.E."/>
        </authorList>
    </citation>
    <scope>NUCLEOTIDE SEQUENCE [LARGE SCALE GENOMIC DNA]</scope>
    <source>
        <strain evidence="4 5">USBA 355</strain>
    </source>
</reference>
<keyword evidence="4" id="KW-0966">Cell projection</keyword>
<dbReference type="STRING" id="560819.SAMN05428998_12781"/>
<dbReference type="InterPro" id="IPR006668">
    <property type="entry name" value="Mg_transptr_MgtE_intracell_dom"/>
</dbReference>
<feature type="region of interest" description="Disordered" evidence="2">
    <location>
        <begin position="36"/>
        <end position="71"/>
    </location>
</feature>
<feature type="domain" description="Magnesium transporter MgtE intracellular" evidence="3">
    <location>
        <begin position="146"/>
        <end position="200"/>
    </location>
</feature>
<evidence type="ECO:0000256" key="1">
    <source>
        <dbReference type="SAM" id="Coils"/>
    </source>
</evidence>
<evidence type="ECO:0000313" key="4">
    <source>
        <dbReference type="EMBL" id="SMF68004.1"/>
    </source>
</evidence>
<name>A0A1Y6CPT3_9PROT</name>
<keyword evidence="4" id="KW-0969">Cilium</keyword>
<dbReference type="Pfam" id="PF03448">
    <property type="entry name" value="MgtE_N"/>
    <property type="match status" value="1"/>
</dbReference>
<keyword evidence="4" id="KW-0282">Flagellum</keyword>
<dbReference type="InterPro" id="IPR038076">
    <property type="entry name" value="MgtE_N_sf"/>
</dbReference>
<evidence type="ECO:0000259" key="3">
    <source>
        <dbReference type="Pfam" id="PF03448"/>
    </source>
</evidence>
<evidence type="ECO:0000256" key="2">
    <source>
        <dbReference type="SAM" id="MobiDB-lite"/>
    </source>
</evidence>
<proteinExistence type="predicted"/>
<feature type="coiled-coil region" evidence="1">
    <location>
        <begin position="83"/>
        <end position="141"/>
    </location>
</feature>
<organism evidence="4 5">
    <name type="scientific">Tistlia consotensis USBA 355</name>
    <dbReference type="NCBI Taxonomy" id="560819"/>
    <lineage>
        <taxon>Bacteria</taxon>
        <taxon>Pseudomonadati</taxon>
        <taxon>Pseudomonadota</taxon>
        <taxon>Alphaproteobacteria</taxon>
        <taxon>Rhodospirillales</taxon>
        <taxon>Rhodovibrionaceae</taxon>
        <taxon>Tistlia</taxon>
    </lineage>
</organism>
<dbReference type="Proteomes" id="UP000192917">
    <property type="component" value="Unassembled WGS sequence"/>
</dbReference>
<dbReference type="SUPFAM" id="SSF158791">
    <property type="entry name" value="MgtE N-terminal domain-like"/>
    <property type="match status" value="1"/>
</dbReference>
<keyword evidence="1" id="KW-0175">Coiled coil</keyword>
<accession>A0A1Y6CPT3</accession>
<evidence type="ECO:0000313" key="5">
    <source>
        <dbReference type="Proteomes" id="UP000192917"/>
    </source>
</evidence>
<dbReference type="RefSeq" id="WP_085125425.1">
    <property type="nucleotide sequence ID" value="NZ_FWZX01000027.1"/>
</dbReference>
<protein>
    <submittedName>
        <fullName evidence="4">Flagellar motility protein MotE, a chaperone for MotC folding</fullName>
    </submittedName>
</protein>
<dbReference type="EMBL" id="FWZX01000027">
    <property type="protein sequence ID" value="SMF68004.1"/>
    <property type="molecule type" value="Genomic_DNA"/>
</dbReference>
<sequence>MTFRLLPFVIAVAGVALALRIGGMLHDMEALAANGKATPSAPVTSYAEPGPQTAEKTGAKPATPGADLPSDPLDMSDQDIELLQALAKRRQQIDERAAEIDQRASLLSAAEKRIDEKIGHMEDLKKQIDGLLVKYDDQEEKQMKSLVKIYENMKPKDAARIFEKLDMDVLLSVIERMKERKSAPVLAQMNPDRAQEITLELATRRQLPLPRN</sequence>
<gene>
    <name evidence="4" type="ORF">SAMN05428998_12781</name>
</gene>
<dbReference type="Gene3D" id="1.25.60.10">
    <property type="entry name" value="MgtE N-terminal domain-like"/>
    <property type="match status" value="1"/>
</dbReference>
<dbReference type="AlphaFoldDB" id="A0A1Y6CPT3"/>